<dbReference type="InterPro" id="IPR050955">
    <property type="entry name" value="Plant_Biomass_Hydrol_Est"/>
</dbReference>
<feature type="signal peptide" evidence="4">
    <location>
        <begin position="1"/>
        <end position="22"/>
    </location>
</feature>
<dbReference type="EMBL" id="MU864751">
    <property type="protein sequence ID" value="KAK4182118.1"/>
    <property type="molecule type" value="Genomic_DNA"/>
</dbReference>
<keyword evidence="6" id="KW-1185">Reference proteome</keyword>
<dbReference type="InterPro" id="IPR029058">
    <property type="entry name" value="AB_hydrolase_fold"/>
</dbReference>
<evidence type="ECO:0000256" key="3">
    <source>
        <dbReference type="ARBA" id="ARBA00022801"/>
    </source>
</evidence>
<proteinExistence type="predicted"/>
<reference evidence="5" key="2">
    <citation type="submission" date="2023-05" db="EMBL/GenBank/DDBJ databases">
        <authorList>
            <consortium name="Lawrence Berkeley National Laboratory"/>
            <person name="Steindorff A."/>
            <person name="Hensen N."/>
            <person name="Bonometti L."/>
            <person name="Westerberg I."/>
            <person name="Brannstrom I.O."/>
            <person name="Guillou S."/>
            <person name="Cros-Aarteil S."/>
            <person name="Calhoun S."/>
            <person name="Haridas S."/>
            <person name="Kuo A."/>
            <person name="Mondo S."/>
            <person name="Pangilinan J."/>
            <person name="Riley R."/>
            <person name="Labutti K."/>
            <person name="Andreopoulos B."/>
            <person name="Lipzen A."/>
            <person name="Chen C."/>
            <person name="Yanf M."/>
            <person name="Daum C."/>
            <person name="Ng V."/>
            <person name="Clum A."/>
            <person name="Ohm R."/>
            <person name="Martin F."/>
            <person name="Silar P."/>
            <person name="Natvig D."/>
            <person name="Lalanne C."/>
            <person name="Gautier V."/>
            <person name="Ament-Velasquez S.L."/>
            <person name="Kruys A."/>
            <person name="Hutchinson M.I."/>
            <person name="Powell A.J."/>
            <person name="Barry K."/>
            <person name="Miller A.N."/>
            <person name="Grigoriev I.V."/>
            <person name="Debuchy R."/>
            <person name="Gladieux P."/>
            <person name="Thoren M.H."/>
            <person name="Johannesson H."/>
        </authorList>
    </citation>
    <scope>NUCLEOTIDE SEQUENCE</scope>
    <source>
        <strain evidence="5">PSN309</strain>
    </source>
</reference>
<evidence type="ECO:0000313" key="6">
    <source>
        <dbReference type="Proteomes" id="UP001302126"/>
    </source>
</evidence>
<evidence type="ECO:0000256" key="4">
    <source>
        <dbReference type="SAM" id="SignalP"/>
    </source>
</evidence>
<dbReference type="Gene3D" id="3.40.50.1820">
    <property type="entry name" value="alpha/beta hydrolase"/>
    <property type="match status" value="1"/>
</dbReference>
<keyword evidence="2 4" id="KW-0732">Signal</keyword>
<organism evidence="5 6">
    <name type="scientific">Podospora australis</name>
    <dbReference type="NCBI Taxonomy" id="1536484"/>
    <lineage>
        <taxon>Eukaryota</taxon>
        <taxon>Fungi</taxon>
        <taxon>Dikarya</taxon>
        <taxon>Ascomycota</taxon>
        <taxon>Pezizomycotina</taxon>
        <taxon>Sordariomycetes</taxon>
        <taxon>Sordariomycetidae</taxon>
        <taxon>Sordariales</taxon>
        <taxon>Podosporaceae</taxon>
        <taxon>Podospora</taxon>
    </lineage>
</organism>
<evidence type="ECO:0000256" key="2">
    <source>
        <dbReference type="ARBA" id="ARBA00022729"/>
    </source>
</evidence>
<dbReference type="Proteomes" id="UP001302126">
    <property type="component" value="Unassembled WGS sequence"/>
</dbReference>
<reference evidence="5" key="1">
    <citation type="journal article" date="2023" name="Mol. Phylogenet. Evol.">
        <title>Genome-scale phylogeny and comparative genomics of the fungal order Sordariales.</title>
        <authorList>
            <person name="Hensen N."/>
            <person name="Bonometti L."/>
            <person name="Westerberg I."/>
            <person name="Brannstrom I.O."/>
            <person name="Guillou S."/>
            <person name="Cros-Aarteil S."/>
            <person name="Calhoun S."/>
            <person name="Haridas S."/>
            <person name="Kuo A."/>
            <person name="Mondo S."/>
            <person name="Pangilinan J."/>
            <person name="Riley R."/>
            <person name="LaButti K."/>
            <person name="Andreopoulos B."/>
            <person name="Lipzen A."/>
            <person name="Chen C."/>
            <person name="Yan M."/>
            <person name="Daum C."/>
            <person name="Ng V."/>
            <person name="Clum A."/>
            <person name="Steindorff A."/>
            <person name="Ohm R.A."/>
            <person name="Martin F."/>
            <person name="Silar P."/>
            <person name="Natvig D.O."/>
            <person name="Lalanne C."/>
            <person name="Gautier V."/>
            <person name="Ament-Velasquez S.L."/>
            <person name="Kruys A."/>
            <person name="Hutchinson M.I."/>
            <person name="Powell A.J."/>
            <person name="Barry K."/>
            <person name="Miller A.N."/>
            <person name="Grigoriev I.V."/>
            <person name="Debuchy R."/>
            <person name="Gladieux P."/>
            <person name="Hiltunen Thoren M."/>
            <person name="Johannesson H."/>
        </authorList>
    </citation>
    <scope>NUCLEOTIDE SEQUENCE</scope>
    <source>
        <strain evidence="5">PSN309</strain>
    </source>
</reference>
<dbReference type="GO" id="GO:0005576">
    <property type="term" value="C:extracellular region"/>
    <property type="evidence" value="ECO:0007669"/>
    <property type="project" value="InterPro"/>
</dbReference>
<comment type="caution">
    <text evidence="5">The sequence shown here is derived from an EMBL/GenBank/DDBJ whole genome shotgun (WGS) entry which is preliminary data.</text>
</comment>
<dbReference type="Pfam" id="PF10503">
    <property type="entry name" value="Esterase_PHB"/>
    <property type="match status" value="1"/>
</dbReference>
<dbReference type="GO" id="GO:0052689">
    <property type="term" value="F:carboxylic ester hydrolase activity"/>
    <property type="evidence" value="ECO:0007669"/>
    <property type="project" value="UniProtKB-KW"/>
</dbReference>
<evidence type="ECO:0000256" key="1">
    <source>
        <dbReference type="ARBA" id="ARBA00022487"/>
    </source>
</evidence>
<evidence type="ECO:0000313" key="5">
    <source>
        <dbReference type="EMBL" id="KAK4182118.1"/>
    </source>
</evidence>
<protein>
    <submittedName>
        <fullName evidence="5">Alpha/Beta hydrolase protein</fullName>
    </submittedName>
</protein>
<dbReference type="SUPFAM" id="SSF53474">
    <property type="entry name" value="alpha/beta-Hydrolases"/>
    <property type="match status" value="2"/>
</dbReference>
<dbReference type="AlphaFoldDB" id="A0AAN6WHF2"/>
<dbReference type="PANTHER" id="PTHR43037">
    <property type="entry name" value="UNNAMED PRODUCT-RELATED"/>
    <property type="match status" value="1"/>
</dbReference>
<keyword evidence="3 5" id="KW-0378">Hydrolase</keyword>
<feature type="chain" id="PRO_5042924990" evidence="4">
    <location>
        <begin position="23"/>
        <end position="308"/>
    </location>
</feature>
<gene>
    <name evidence="5" type="ORF">QBC35DRAFT_457628</name>
</gene>
<name>A0AAN6WHF2_9PEZI</name>
<accession>A0AAN6WHF2</accession>
<keyword evidence="1" id="KW-0719">Serine esterase</keyword>
<sequence>MRAPSHLLAISTLLTSPALSAAITPGTLSLVPSFPSIPTAAKMYIYLPTSFPPSPPKLLPILVAIHHCNGNATSYFRFMNNLYPSLADSLQYLIIYPSAPTTGGCWDVSSLASLTHNGGGDSQTIVNMIKYAIENFNGDPDRVFASGTSSGAMMANVLAGAYPDVFHAVSAYSGVPDGCFHVDTALPGTNNPGWNRTCAEGLVVKTGQEWGDMVRGYFPEWKGGYPRVMIWHGTEDDVLRYPNYAEALKQWSNVHGVEFVGNVTDDPERGYTKSAYGDGTKVVGYSAKGVGHNVPIHELVELEFYDLV</sequence>
<dbReference type="PANTHER" id="PTHR43037:SF5">
    <property type="entry name" value="FERULOYL ESTERASE"/>
    <property type="match status" value="1"/>
</dbReference>
<dbReference type="InterPro" id="IPR010126">
    <property type="entry name" value="Esterase_phb"/>
</dbReference>